<evidence type="ECO:0000313" key="2">
    <source>
        <dbReference type="Proteomes" id="UP000305471"/>
    </source>
</evidence>
<keyword evidence="2" id="KW-1185">Reference proteome</keyword>
<gene>
    <name evidence="1" type="ORF">E5672_15985</name>
</gene>
<dbReference type="Proteomes" id="UP000305471">
    <property type="component" value="Unassembled WGS sequence"/>
</dbReference>
<dbReference type="RefSeq" id="WP_136783120.1">
    <property type="nucleotide sequence ID" value="NZ_SWCO01000009.1"/>
</dbReference>
<comment type="caution">
    <text evidence="1">The sequence shown here is derived from an EMBL/GenBank/DDBJ whole genome shotgun (WGS) entry which is preliminary data.</text>
</comment>
<protein>
    <submittedName>
        <fullName evidence="1">Uncharacterized protein</fullName>
    </submittedName>
</protein>
<reference evidence="1 2" key="1">
    <citation type="submission" date="2019-04" db="EMBL/GenBank/DDBJ databases">
        <title>Alteromonas portus sp. nov., an alginate lyase-excreting marine bacterium.</title>
        <authorList>
            <person name="Huang H."/>
            <person name="Mo K."/>
            <person name="Bao S."/>
        </authorList>
    </citation>
    <scope>NUCLEOTIDE SEQUENCE [LARGE SCALE GENOMIC DNA]</scope>
    <source>
        <strain evidence="1 2">HB161718</strain>
    </source>
</reference>
<proteinExistence type="predicted"/>
<evidence type="ECO:0000313" key="1">
    <source>
        <dbReference type="EMBL" id="TKB01997.1"/>
    </source>
</evidence>
<accession>A0A4U0ZBQ9</accession>
<organism evidence="1 2">
    <name type="scientific">Alteromonas portus</name>
    <dbReference type="NCBI Taxonomy" id="2565549"/>
    <lineage>
        <taxon>Bacteria</taxon>
        <taxon>Pseudomonadati</taxon>
        <taxon>Pseudomonadota</taxon>
        <taxon>Gammaproteobacteria</taxon>
        <taxon>Alteromonadales</taxon>
        <taxon>Alteromonadaceae</taxon>
        <taxon>Alteromonas/Salinimonas group</taxon>
        <taxon>Alteromonas</taxon>
    </lineage>
</organism>
<sequence>MNDSVDVDLYFEKNYALLSLNPFKDFPILSEVKSKKKCIKNIQEAANNLIEAQEYVNNNYPLMLMLGKYTNKFDKVVEPPYLFKIYYYIHVVKKYDERYNQPPLKEAVQDFLLSFLLDADYDLDIMQTELSLGFDNSDPFHISVYSSLVCAKFKAEGTFHEVMFNSLLEKIESSESQEINFYTYEEMVRIHNLLHIANSEKNQLSELADYLAQEIIRVTRFIDVITTNKTGTKTIYVEKDLERF</sequence>
<dbReference type="EMBL" id="SWCO01000009">
    <property type="protein sequence ID" value="TKB01997.1"/>
    <property type="molecule type" value="Genomic_DNA"/>
</dbReference>
<dbReference type="AlphaFoldDB" id="A0A4U0ZBQ9"/>
<name>A0A4U0ZBQ9_9ALTE</name>